<dbReference type="GeneID" id="100828356"/>
<evidence type="ECO:0000313" key="4">
    <source>
        <dbReference type="EMBL" id="KQJ83061.1"/>
    </source>
</evidence>
<sequence length="729" mass="81610">MQSSRRLARAPPPRTLFTRLYSSSSSLLPANGAGDGAGSSRVGGVAVKQVTRGNLAEALEELRARVRDAAFVGLDLEMSGVTSAPWRDTFELDRADVRYLKLRDSAQRFAALQLGVCPFRWDPAKSAFVAHPHNFFIFPRKELPDDISSHEFLCQTTSIDFLAKYQFDFNTCFHEGISYLSRAQEEEALQKLNVLYHDGIASPNTSEEEDVPLRSTADLLFTERMKIKFKEWRDVIISNPRMDNHWLECNKFSTHQFQTVFFKMHPAILLNGFTSHQLKLIQQVLRKDFKDLMYISTFGEDNTSEKRVVYTDDSNDSVSLMKDLQEDLLRSREARVKSAVGIRHVIDLLASERKLIVGHSCFLDIAQVYSKFIGPLPSTVKEFALGIHKILPYIADTRHLMSASDSVQYLMRQKSKSLSSVFSLLCPAFHSTVAEPSTLSPVRIEVEADETMLSCFASGAKHEAGYDAFMTGCVFAQLCDHLDVKFEHLPPRDNLAMNNKLQKYINLLSPSFNSGTSLDLSTGMERPDTGYKRRYPTVLYDNVVLIWGYQSELRPRDIKDCICKVFGPASVTTIFSIDSTAVLVQFSKQESVNDFMDLKAALEKTDSAISVLHPLSTILEGGKTRAANYDTYRDICGSSVSKYFFADQAEAVCSSSKSLLKCENIDAADTPGVILNESILDETIPTSEKHAGGTKNVSKKEDDSEISCQDILDALQDGKALFDKRTRST</sequence>
<reference evidence="4 5" key="1">
    <citation type="journal article" date="2010" name="Nature">
        <title>Genome sequencing and analysis of the model grass Brachypodium distachyon.</title>
        <authorList>
            <consortium name="International Brachypodium Initiative"/>
        </authorList>
    </citation>
    <scope>NUCLEOTIDE SEQUENCE [LARGE SCALE GENOMIC DNA]</scope>
    <source>
        <strain evidence="4 5">Bd21</strain>
    </source>
</reference>
<reference evidence="4" key="2">
    <citation type="submission" date="2017-06" db="EMBL/GenBank/DDBJ databases">
        <title>WGS assembly of Brachypodium distachyon.</title>
        <authorList>
            <consortium name="The International Brachypodium Initiative"/>
            <person name="Lucas S."/>
            <person name="Harmon-Smith M."/>
            <person name="Lail K."/>
            <person name="Tice H."/>
            <person name="Grimwood J."/>
            <person name="Bruce D."/>
            <person name="Barry K."/>
            <person name="Shu S."/>
            <person name="Lindquist E."/>
            <person name="Wang M."/>
            <person name="Pitluck S."/>
            <person name="Vogel J.P."/>
            <person name="Garvin D.F."/>
            <person name="Mockler T.C."/>
            <person name="Schmutz J."/>
            <person name="Rokhsar D."/>
            <person name="Bevan M.W."/>
        </authorList>
    </citation>
    <scope>NUCLEOTIDE SEQUENCE</scope>
    <source>
        <strain evidence="4">Bd21</strain>
    </source>
</reference>
<dbReference type="InterPro" id="IPR012337">
    <property type="entry name" value="RNaseH-like_sf"/>
</dbReference>
<evidence type="ECO:0000256" key="3">
    <source>
        <dbReference type="SAM" id="MobiDB-lite"/>
    </source>
</evidence>
<dbReference type="GO" id="GO:0000175">
    <property type="term" value="F:3'-5'-RNA exonuclease activity"/>
    <property type="evidence" value="ECO:0000318"/>
    <property type="project" value="GO_Central"/>
</dbReference>
<evidence type="ECO:0000313" key="5">
    <source>
        <dbReference type="EnsemblPlants" id="KQJ83061"/>
    </source>
</evidence>
<accession>I1IYM9</accession>
<dbReference type="EnsemblPlants" id="KQJ83061">
    <property type="protein sequence ID" value="KQJ83061"/>
    <property type="gene ID" value="BRADI_5g12847v3"/>
</dbReference>
<evidence type="ECO:0000313" key="6">
    <source>
        <dbReference type="Proteomes" id="UP000008810"/>
    </source>
</evidence>
<evidence type="ECO:0000256" key="1">
    <source>
        <dbReference type="ARBA" id="ARBA00001968"/>
    </source>
</evidence>
<dbReference type="OMA" id="TIREWRD"/>
<dbReference type="PANTHER" id="PTHR15092">
    <property type="entry name" value="POLY A -SPECIFIC RIBONUCLEASE/TARGET OF EGR1, MEMBER 1"/>
    <property type="match status" value="1"/>
</dbReference>
<feature type="region of interest" description="Disordered" evidence="3">
    <location>
        <begin position="685"/>
        <end position="704"/>
    </location>
</feature>
<dbReference type="GO" id="GO:0003723">
    <property type="term" value="F:RNA binding"/>
    <property type="evidence" value="ECO:0000318"/>
    <property type="project" value="GO_Central"/>
</dbReference>
<evidence type="ECO:0000256" key="2">
    <source>
        <dbReference type="ARBA" id="ARBA00008372"/>
    </source>
</evidence>
<dbReference type="AlphaFoldDB" id="I1IYM9"/>
<dbReference type="OrthoDB" id="1432093at2759"/>
<comment type="similarity">
    <text evidence="2">Belongs to the CAF1 family.</text>
</comment>
<dbReference type="PANTHER" id="PTHR15092:SF22">
    <property type="entry name" value="POLY(A)-SPECIFIC RIBONUCLEASE PNLDC1"/>
    <property type="match status" value="1"/>
</dbReference>
<dbReference type="InterPro" id="IPR036397">
    <property type="entry name" value="RNaseH_sf"/>
</dbReference>
<dbReference type="EMBL" id="CM000884">
    <property type="protein sequence ID" value="KQJ83061.1"/>
    <property type="molecule type" value="Genomic_DNA"/>
</dbReference>
<dbReference type="KEGG" id="bdi:100828356"/>
<name>I1IYM9_BRADI</name>
<dbReference type="HOGENOM" id="CLU_020384_1_0_1"/>
<keyword evidence="6" id="KW-1185">Reference proteome</keyword>
<dbReference type="Gene3D" id="3.30.420.10">
    <property type="entry name" value="Ribonuclease H-like superfamily/Ribonuclease H"/>
    <property type="match status" value="2"/>
</dbReference>
<dbReference type="eggNOG" id="KOG1990">
    <property type="taxonomic scope" value="Eukaryota"/>
</dbReference>
<dbReference type="Gramene" id="KQJ83061">
    <property type="protein sequence ID" value="KQJ83061"/>
    <property type="gene ID" value="BRADI_5g12847v3"/>
</dbReference>
<proteinExistence type="inferred from homology"/>
<protein>
    <submittedName>
        <fullName evidence="4 5">Uncharacterized protein</fullName>
    </submittedName>
</protein>
<dbReference type="SUPFAM" id="SSF53098">
    <property type="entry name" value="Ribonuclease H-like"/>
    <property type="match status" value="1"/>
</dbReference>
<dbReference type="InterPro" id="IPR006941">
    <property type="entry name" value="RNase_CAF1"/>
</dbReference>
<dbReference type="RefSeq" id="XP_003581331.1">
    <property type="nucleotide sequence ID" value="XM_003581283.4"/>
</dbReference>
<dbReference type="Proteomes" id="UP000008810">
    <property type="component" value="Chromosome 5"/>
</dbReference>
<dbReference type="InterPro" id="IPR051181">
    <property type="entry name" value="CAF1_poly(A)_ribonucleases"/>
</dbReference>
<gene>
    <name evidence="5" type="primary">LOC100828356</name>
    <name evidence="4" type="ORF">BRADI_5g12847v3</name>
</gene>
<reference evidence="5" key="3">
    <citation type="submission" date="2018-08" db="UniProtKB">
        <authorList>
            <consortium name="EnsemblPlants"/>
        </authorList>
    </citation>
    <scope>IDENTIFICATION</scope>
    <source>
        <strain evidence="5">cv. Bd21</strain>
    </source>
</reference>
<organism evidence="5">
    <name type="scientific">Brachypodium distachyon</name>
    <name type="common">Purple false brome</name>
    <name type="synonym">Trachynia distachya</name>
    <dbReference type="NCBI Taxonomy" id="15368"/>
    <lineage>
        <taxon>Eukaryota</taxon>
        <taxon>Viridiplantae</taxon>
        <taxon>Streptophyta</taxon>
        <taxon>Embryophyta</taxon>
        <taxon>Tracheophyta</taxon>
        <taxon>Spermatophyta</taxon>
        <taxon>Magnoliopsida</taxon>
        <taxon>Liliopsida</taxon>
        <taxon>Poales</taxon>
        <taxon>Poaceae</taxon>
        <taxon>BOP clade</taxon>
        <taxon>Pooideae</taxon>
        <taxon>Stipodae</taxon>
        <taxon>Brachypodieae</taxon>
        <taxon>Brachypodium</taxon>
    </lineage>
</organism>
<dbReference type="Pfam" id="PF04857">
    <property type="entry name" value="CAF1"/>
    <property type="match status" value="1"/>
</dbReference>
<comment type="cofactor">
    <cofactor evidence="1">
        <name>a divalent metal cation</name>
        <dbReference type="ChEBI" id="CHEBI:60240"/>
    </cofactor>
</comment>
<dbReference type="STRING" id="15368.I1IYM9"/>